<comment type="caution">
    <text evidence="1">The sequence shown here is derived from an EMBL/GenBank/DDBJ whole genome shotgun (WGS) entry which is preliminary data.</text>
</comment>
<name>A0ACA9NCY3_9GLOM</name>
<reference evidence="1" key="1">
    <citation type="submission" date="2021-06" db="EMBL/GenBank/DDBJ databases">
        <authorList>
            <person name="Kallberg Y."/>
            <person name="Tangrot J."/>
            <person name="Rosling A."/>
        </authorList>
    </citation>
    <scope>NUCLEOTIDE SEQUENCE</scope>
    <source>
        <strain evidence="1">AU212A</strain>
    </source>
</reference>
<sequence length="206" mass="24511">LINNSKLFDNNNGNKNSLTLKSNSQREFDYSTTSLFSIIYTLQCWWSSQFIKQQLRLRERLKKSKVFQNILYNQDELERVLDDLQKNPVIRNDRIIDAKDDKDSSFIMRKRFCRRQKMLQLQPSVPTIFEEDESEMRFEYESHEIMNSEYGYLTTIIEEEDDDDSGDSGYNSSNERTSDPYEKQFFNISGLDYSSIHQSSQFFTTL</sequence>
<dbReference type="Proteomes" id="UP000789860">
    <property type="component" value="Unassembled WGS sequence"/>
</dbReference>
<proteinExistence type="predicted"/>
<evidence type="ECO:0000313" key="2">
    <source>
        <dbReference type="Proteomes" id="UP000789860"/>
    </source>
</evidence>
<protein>
    <submittedName>
        <fullName evidence="1">7285_t:CDS:1</fullName>
    </submittedName>
</protein>
<evidence type="ECO:0000313" key="1">
    <source>
        <dbReference type="EMBL" id="CAG8643869.1"/>
    </source>
</evidence>
<organism evidence="1 2">
    <name type="scientific">Scutellospora calospora</name>
    <dbReference type="NCBI Taxonomy" id="85575"/>
    <lineage>
        <taxon>Eukaryota</taxon>
        <taxon>Fungi</taxon>
        <taxon>Fungi incertae sedis</taxon>
        <taxon>Mucoromycota</taxon>
        <taxon>Glomeromycotina</taxon>
        <taxon>Glomeromycetes</taxon>
        <taxon>Diversisporales</taxon>
        <taxon>Gigasporaceae</taxon>
        <taxon>Scutellospora</taxon>
    </lineage>
</organism>
<gene>
    <name evidence="1" type="ORF">SCALOS_LOCUS8423</name>
</gene>
<feature type="non-terminal residue" evidence="1">
    <location>
        <position position="1"/>
    </location>
</feature>
<accession>A0ACA9NCY3</accession>
<keyword evidence="2" id="KW-1185">Reference proteome</keyword>
<dbReference type="EMBL" id="CAJVPM010022200">
    <property type="protein sequence ID" value="CAG8643869.1"/>
    <property type="molecule type" value="Genomic_DNA"/>
</dbReference>